<keyword evidence="2" id="KW-1185">Reference proteome</keyword>
<name>A0A2A6CRA0_PRIPA</name>
<evidence type="ECO:0000313" key="1">
    <source>
        <dbReference type="EnsemblMetazoa" id="PPA44642.1"/>
    </source>
</evidence>
<protein>
    <submittedName>
        <fullName evidence="1">Uncharacterized protein</fullName>
    </submittedName>
</protein>
<gene>
    <name evidence="1" type="primary">WBGene00283011</name>
</gene>
<reference evidence="2" key="1">
    <citation type="journal article" date="2008" name="Nat. Genet.">
        <title>The Pristionchus pacificus genome provides a unique perspective on nematode lifestyle and parasitism.</title>
        <authorList>
            <person name="Dieterich C."/>
            <person name="Clifton S.W."/>
            <person name="Schuster L.N."/>
            <person name="Chinwalla A."/>
            <person name="Delehaunty K."/>
            <person name="Dinkelacker I."/>
            <person name="Fulton L."/>
            <person name="Fulton R."/>
            <person name="Godfrey J."/>
            <person name="Minx P."/>
            <person name="Mitreva M."/>
            <person name="Roeseler W."/>
            <person name="Tian H."/>
            <person name="Witte H."/>
            <person name="Yang S.P."/>
            <person name="Wilson R.K."/>
            <person name="Sommer R.J."/>
        </authorList>
    </citation>
    <scope>NUCLEOTIDE SEQUENCE [LARGE SCALE GENOMIC DNA]</scope>
    <source>
        <strain evidence="2">PS312</strain>
    </source>
</reference>
<dbReference type="Proteomes" id="UP000005239">
    <property type="component" value="Unassembled WGS sequence"/>
</dbReference>
<dbReference type="EnsemblMetazoa" id="PPA44642.1">
    <property type="protein sequence ID" value="PPA44642.1"/>
    <property type="gene ID" value="WBGene00283011"/>
</dbReference>
<accession>A0A8R1UZG8</accession>
<proteinExistence type="predicted"/>
<reference evidence="1" key="2">
    <citation type="submission" date="2022-06" db="UniProtKB">
        <authorList>
            <consortium name="EnsemblMetazoa"/>
        </authorList>
    </citation>
    <scope>IDENTIFICATION</scope>
    <source>
        <strain evidence="1">PS312</strain>
    </source>
</reference>
<dbReference type="AlphaFoldDB" id="A0A2A6CRA0"/>
<organism evidence="1 2">
    <name type="scientific">Pristionchus pacificus</name>
    <name type="common">Parasitic nematode worm</name>
    <dbReference type="NCBI Taxonomy" id="54126"/>
    <lineage>
        <taxon>Eukaryota</taxon>
        <taxon>Metazoa</taxon>
        <taxon>Ecdysozoa</taxon>
        <taxon>Nematoda</taxon>
        <taxon>Chromadorea</taxon>
        <taxon>Rhabditida</taxon>
        <taxon>Rhabditina</taxon>
        <taxon>Diplogasteromorpha</taxon>
        <taxon>Diplogasteroidea</taxon>
        <taxon>Neodiplogasteridae</taxon>
        <taxon>Pristionchus</taxon>
    </lineage>
</organism>
<sequence>MEKKEKKEIWAGKMRQFDDLLKEKEGETTFEIGWKKKRKGNWKKKEEMDPGKIEWKKNRRRILSPSRKWMEGGLEYANLEEGDGRVALFEP</sequence>
<accession>A0A2A6CRA0</accession>
<evidence type="ECO:0000313" key="2">
    <source>
        <dbReference type="Proteomes" id="UP000005239"/>
    </source>
</evidence>